<dbReference type="InterPro" id="IPR005247">
    <property type="entry name" value="YbhB_YbcL/LppC-like"/>
</dbReference>
<dbReference type="EMBL" id="BMZG01000013">
    <property type="protein sequence ID" value="GHA78933.1"/>
    <property type="molecule type" value="Genomic_DNA"/>
</dbReference>
<dbReference type="Gene3D" id="3.90.280.10">
    <property type="entry name" value="PEBP-like"/>
    <property type="match status" value="1"/>
</dbReference>
<dbReference type="CDD" id="cd00865">
    <property type="entry name" value="PEBP_bact_arch"/>
    <property type="match status" value="1"/>
</dbReference>
<dbReference type="SUPFAM" id="SSF49777">
    <property type="entry name" value="PEBP-like"/>
    <property type="match status" value="1"/>
</dbReference>
<sequence length="219" mass="24128">MKLYSDSFPNQGVIPAEFAFAVIDEKTRVKLSSNKNPHLAWSEAPADTQSFAILCVDADAPTDATDVNQTDREVPADLPRTDFSHWVLINIPAHINEITAGQFSHEVTPKGKAGPVIAGQKDSLMRHGINDYTHWFAGDHDMEGDYYGYDGPCPPWNDSVVHRYTFTVYALDTLELALPTDGKLNIASVQRRMADHVLDSASWTGVYTLTPRLAAALAI</sequence>
<evidence type="ECO:0000313" key="1">
    <source>
        <dbReference type="EMBL" id="GHA78933.1"/>
    </source>
</evidence>
<dbReference type="InterPro" id="IPR008914">
    <property type="entry name" value="PEBP"/>
</dbReference>
<accession>A0A8J3CIP7</accession>
<dbReference type="NCBIfam" id="TIGR00481">
    <property type="entry name" value="YbhB/YbcL family Raf kinase inhibitor-like protein"/>
    <property type="match status" value="1"/>
</dbReference>
<reference evidence="1" key="1">
    <citation type="journal article" date="2014" name="Int. J. Syst. Evol. Microbiol.">
        <title>Complete genome sequence of Corynebacterium casei LMG S-19264T (=DSM 44701T), isolated from a smear-ripened cheese.</title>
        <authorList>
            <consortium name="US DOE Joint Genome Institute (JGI-PGF)"/>
            <person name="Walter F."/>
            <person name="Albersmeier A."/>
            <person name="Kalinowski J."/>
            <person name="Ruckert C."/>
        </authorList>
    </citation>
    <scope>NUCLEOTIDE SEQUENCE</scope>
    <source>
        <strain evidence="1">KCTC 32501</strain>
    </source>
</reference>
<reference evidence="1" key="2">
    <citation type="submission" date="2020-09" db="EMBL/GenBank/DDBJ databases">
        <authorList>
            <person name="Sun Q."/>
            <person name="Kim S."/>
        </authorList>
    </citation>
    <scope>NUCLEOTIDE SEQUENCE</scope>
    <source>
        <strain evidence="1">KCTC 32501</strain>
    </source>
</reference>
<keyword evidence="2" id="KW-1185">Reference proteome</keyword>
<organism evidence="1 2">
    <name type="scientific">Formosimonas limnophila</name>
    <dbReference type="NCBI Taxonomy" id="1384487"/>
    <lineage>
        <taxon>Bacteria</taxon>
        <taxon>Pseudomonadati</taxon>
        <taxon>Pseudomonadota</taxon>
        <taxon>Betaproteobacteria</taxon>
        <taxon>Burkholderiales</taxon>
        <taxon>Burkholderiaceae</taxon>
        <taxon>Formosimonas</taxon>
    </lineage>
</organism>
<dbReference type="PANTHER" id="PTHR30289">
    <property type="entry name" value="UNCHARACTERIZED PROTEIN YBCL-RELATED"/>
    <property type="match status" value="1"/>
</dbReference>
<dbReference type="RefSeq" id="WP_189493830.1">
    <property type="nucleotide sequence ID" value="NZ_BMZG01000013.1"/>
</dbReference>
<dbReference type="PANTHER" id="PTHR30289:SF1">
    <property type="entry name" value="PEBP (PHOSPHATIDYLETHANOLAMINE-BINDING PROTEIN) FAMILY PROTEIN"/>
    <property type="match status" value="1"/>
</dbReference>
<name>A0A8J3CIP7_9BURK</name>
<dbReference type="Proteomes" id="UP000614287">
    <property type="component" value="Unassembled WGS sequence"/>
</dbReference>
<protein>
    <submittedName>
        <fullName evidence="1">Phosphatidylethanolamine-binding protein</fullName>
    </submittedName>
</protein>
<evidence type="ECO:0000313" key="2">
    <source>
        <dbReference type="Proteomes" id="UP000614287"/>
    </source>
</evidence>
<comment type="caution">
    <text evidence="1">The sequence shown here is derived from an EMBL/GenBank/DDBJ whole genome shotgun (WGS) entry which is preliminary data.</text>
</comment>
<dbReference type="AlphaFoldDB" id="A0A8J3CIP7"/>
<dbReference type="Pfam" id="PF01161">
    <property type="entry name" value="PBP"/>
    <property type="match status" value="1"/>
</dbReference>
<dbReference type="InterPro" id="IPR036610">
    <property type="entry name" value="PEBP-like_sf"/>
</dbReference>
<proteinExistence type="predicted"/>
<gene>
    <name evidence="1" type="ORF">GCM10009007_20040</name>
</gene>